<keyword evidence="6 8" id="KW-0411">Iron-sulfur</keyword>
<name>A0A919IWM2_9ACTN</name>
<sequence length="67" mass="7142">MVTRIELDEPKCIAAGQCVMTAPDVFDQRDEDGVAIILEPVPAPEHLDAVRDAVAVCPAAALQLIET</sequence>
<dbReference type="PANTHER" id="PTHR36923">
    <property type="entry name" value="FERREDOXIN"/>
    <property type="match status" value="1"/>
</dbReference>
<comment type="function">
    <text evidence="8">Ferredoxins are iron-sulfur proteins that transfer electrons in a wide variety of metabolic reactions.</text>
</comment>
<dbReference type="InterPro" id="IPR017896">
    <property type="entry name" value="4Fe4S_Fe-S-bd"/>
</dbReference>
<dbReference type="AlphaFoldDB" id="A0A919IWM2"/>
<keyword evidence="3 8" id="KW-0479">Metal-binding</keyword>
<evidence type="ECO:0000259" key="9">
    <source>
        <dbReference type="PROSITE" id="PS51379"/>
    </source>
</evidence>
<proteinExistence type="predicted"/>
<organism evidence="10 11">
    <name type="scientific">Actinoplanes cyaneus</name>
    <dbReference type="NCBI Taxonomy" id="52696"/>
    <lineage>
        <taxon>Bacteria</taxon>
        <taxon>Bacillati</taxon>
        <taxon>Actinomycetota</taxon>
        <taxon>Actinomycetes</taxon>
        <taxon>Micromonosporales</taxon>
        <taxon>Micromonosporaceae</taxon>
        <taxon>Actinoplanes</taxon>
    </lineage>
</organism>
<gene>
    <name evidence="10" type="ORF">Acy02nite_90240</name>
</gene>
<evidence type="ECO:0000256" key="7">
    <source>
        <dbReference type="ARBA" id="ARBA00023291"/>
    </source>
</evidence>
<feature type="domain" description="4Fe-4S ferredoxin-type" evidence="9">
    <location>
        <begin position="3"/>
        <end position="31"/>
    </location>
</feature>
<keyword evidence="7" id="KW-0003">3Fe-4S</keyword>
<dbReference type="Proteomes" id="UP000619479">
    <property type="component" value="Unassembled WGS sequence"/>
</dbReference>
<evidence type="ECO:0000256" key="5">
    <source>
        <dbReference type="ARBA" id="ARBA00023004"/>
    </source>
</evidence>
<dbReference type="Pfam" id="PF13370">
    <property type="entry name" value="Fer4_13"/>
    <property type="match status" value="1"/>
</dbReference>
<evidence type="ECO:0000256" key="2">
    <source>
        <dbReference type="ARBA" id="ARBA00022448"/>
    </source>
</evidence>
<evidence type="ECO:0000256" key="6">
    <source>
        <dbReference type="ARBA" id="ARBA00023014"/>
    </source>
</evidence>
<keyword evidence="4 8" id="KW-0249">Electron transport</keyword>
<accession>A0A919IWM2</accession>
<dbReference type="GO" id="GO:0009055">
    <property type="term" value="F:electron transfer activity"/>
    <property type="evidence" value="ECO:0007669"/>
    <property type="project" value="UniProtKB-UniRule"/>
</dbReference>
<dbReference type="PANTHER" id="PTHR36923:SF3">
    <property type="entry name" value="FERREDOXIN"/>
    <property type="match status" value="1"/>
</dbReference>
<evidence type="ECO:0000256" key="8">
    <source>
        <dbReference type="RuleBase" id="RU368020"/>
    </source>
</evidence>
<keyword evidence="2 8" id="KW-0813">Transport</keyword>
<reference evidence="10" key="1">
    <citation type="submission" date="2021-01" db="EMBL/GenBank/DDBJ databases">
        <title>Whole genome shotgun sequence of Actinoplanes cyaneus NBRC 14990.</title>
        <authorList>
            <person name="Komaki H."/>
            <person name="Tamura T."/>
        </authorList>
    </citation>
    <scope>NUCLEOTIDE SEQUENCE</scope>
    <source>
        <strain evidence="10">NBRC 14990</strain>
    </source>
</reference>
<dbReference type="Gene3D" id="3.30.70.20">
    <property type="match status" value="1"/>
</dbReference>
<dbReference type="PRINTS" id="PR00352">
    <property type="entry name" value="3FE4SFRDOXIN"/>
</dbReference>
<dbReference type="InterPro" id="IPR051269">
    <property type="entry name" value="Fe-S_cluster_ET"/>
</dbReference>
<dbReference type="RefSeq" id="WP_203755911.1">
    <property type="nucleotide sequence ID" value="NZ_BAAAUC010000102.1"/>
</dbReference>
<dbReference type="GO" id="GO:0005506">
    <property type="term" value="F:iron ion binding"/>
    <property type="evidence" value="ECO:0007669"/>
    <property type="project" value="UniProtKB-UniRule"/>
</dbReference>
<dbReference type="InterPro" id="IPR001080">
    <property type="entry name" value="3Fe4S_ferredoxin"/>
</dbReference>
<evidence type="ECO:0000256" key="4">
    <source>
        <dbReference type="ARBA" id="ARBA00022982"/>
    </source>
</evidence>
<dbReference type="PROSITE" id="PS51379">
    <property type="entry name" value="4FE4S_FER_2"/>
    <property type="match status" value="1"/>
</dbReference>
<dbReference type="EMBL" id="BOMH01000101">
    <property type="protein sequence ID" value="GID71143.1"/>
    <property type="molecule type" value="Genomic_DNA"/>
</dbReference>
<keyword evidence="5 8" id="KW-0408">Iron</keyword>
<comment type="cofactor">
    <cofactor evidence="1">
        <name>[3Fe-4S] cluster</name>
        <dbReference type="ChEBI" id="CHEBI:21137"/>
    </cofactor>
</comment>
<evidence type="ECO:0000313" key="10">
    <source>
        <dbReference type="EMBL" id="GID71143.1"/>
    </source>
</evidence>
<evidence type="ECO:0000256" key="3">
    <source>
        <dbReference type="ARBA" id="ARBA00022723"/>
    </source>
</evidence>
<keyword evidence="11" id="KW-1185">Reference proteome</keyword>
<comment type="caution">
    <text evidence="10">The sequence shown here is derived from an EMBL/GenBank/DDBJ whole genome shotgun (WGS) entry which is preliminary data.</text>
</comment>
<dbReference type="GO" id="GO:0051538">
    <property type="term" value="F:3 iron, 4 sulfur cluster binding"/>
    <property type="evidence" value="ECO:0007669"/>
    <property type="project" value="UniProtKB-KW"/>
</dbReference>
<dbReference type="SUPFAM" id="SSF54862">
    <property type="entry name" value="4Fe-4S ferredoxins"/>
    <property type="match status" value="1"/>
</dbReference>
<protein>
    <recommendedName>
        <fullName evidence="8">Ferredoxin</fullName>
    </recommendedName>
</protein>
<evidence type="ECO:0000313" key="11">
    <source>
        <dbReference type="Proteomes" id="UP000619479"/>
    </source>
</evidence>
<evidence type="ECO:0000256" key="1">
    <source>
        <dbReference type="ARBA" id="ARBA00001927"/>
    </source>
</evidence>